<dbReference type="InterPro" id="IPR037152">
    <property type="entry name" value="L-asparaginase_N_sf"/>
</dbReference>
<dbReference type="PANTHER" id="PTHR11707:SF28">
    <property type="entry name" value="60 KDA LYSOPHOSPHOLIPASE"/>
    <property type="match status" value="1"/>
</dbReference>
<protein>
    <submittedName>
        <fullName evidence="6">Asparaginase</fullName>
    </submittedName>
</protein>
<dbReference type="STRING" id="1469144.LI90_199"/>
<sequence>MTSIPSADAPQVTVFSLGGTIAMTDDGRGGVVPALSGAALLAAVPGLTETGITVTVEDFRRLPGASLTFDDVYELVEAIGKAVAAGAHGVVVTQGTDTIEETAYLIDLLWDGHAPVVVTGAMRNPTLAGADGPANLLAALLVAASPQAAGMGCLVVFNDEIHAARHVRKTHATSTATFVSPNTGPLGHVVEGVPRLLTRPTPKPPLPHRQRAGRARVALVTVSLGDDGELLRGLAERFDGLVVAGFGAGHVPARLVPPLEDLAGRIPVVLASRTGAGSVLTGTYGFPGSERDLLARGLISAGWHDPLKARVLLHVLLAAGATREEITTAFATA</sequence>
<evidence type="ECO:0000259" key="4">
    <source>
        <dbReference type="Pfam" id="PF00710"/>
    </source>
</evidence>
<dbReference type="PATRIC" id="fig|1469144.10.peg.272"/>
<dbReference type="PRINTS" id="PR00139">
    <property type="entry name" value="ASNGLNASE"/>
</dbReference>
<dbReference type="PROSITE" id="PS51732">
    <property type="entry name" value="ASN_GLN_ASE_3"/>
    <property type="match status" value="1"/>
</dbReference>
<dbReference type="InterPro" id="IPR036152">
    <property type="entry name" value="Asp/glu_Ase-like_sf"/>
</dbReference>
<dbReference type="InterPro" id="IPR040919">
    <property type="entry name" value="Asparaginase_C"/>
</dbReference>
<dbReference type="GO" id="GO:0004067">
    <property type="term" value="F:asparaginase activity"/>
    <property type="evidence" value="ECO:0007669"/>
    <property type="project" value="UniProtKB-UniRule"/>
</dbReference>
<dbReference type="Gene3D" id="3.40.50.1170">
    <property type="entry name" value="L-asparaginase, N-terminal domain"/>
    <property type="match status" value="1"/>
</dbReference>
<dbReference type="GO" id="GO:0006528">
    <property type="term" value="P:asparagine metabolic process"/>
    <property type="evidence" value="ECO:0007669"/>
    <property type="project" value="InterPro"/>
</dbReference>
<dbReference type="CDD" id="cd08964">
    <property type="entry name" value="L-asparaginase_II"/>
    <property type="match status" value="1"/>
</dbReference>
<evidence type="ECO:0000259" key="5">
    <source>
        <dbReference type="Pfam" id="PF17763"/>
    </source>
</evidence>
<feature type="domain" description="L-asparaginase N-terminal" evidence="4">
    <location>
        <begin position="12"/>
        <end position="197"/>
    </location>
</feature>
<dbReference type="Proteomes" id="UP000070188">
    <property type="component" value="Unassembled WGS sequence"/>
</dbReference>
<organism evidence="6 7">
    <name type="scientific">Carbonactinospora thermoautotrophica</name>
    <dbReference type="NCBI Taxonomy" id="1469144"/>
    <lineage>
        <taxon>Bacteria</taxon>
        <taxon>Bacillati</taxon>
        <taxon>Actinomycetota</taxon>
        <taxon>Actinomycetes</taxon>
        <taxon>Kitasatosporales</taxon>
        <taxon>Carbonactinosporaceae</taxon>
        <taxon>Carbonactinospora</taxon>
    </lineage>
</organism>
<name>A0A132ML25_9ACTN</name>
<keyword evidence="7" id="KW-1185">Reference proteome</keyword>
<dbReference type="InterPro" id="IPR004550">
    <property type="entry name" value="AsnASE_II"/>
</dbReference>
<keyword evidence="2" id="KW-0378">Hydrolase</keyword>
<evidence type="ECO:0000313" key="6">
    <source>
        <dbReference type="EMBL" id="KWW98572.1"/>
    </source>
</evidence>
<reference evidence="7" key="1">
    <citation type="submission" date="2015-04" db="EMBL/GenBank/DDBJ databases">
        <title>Physiological reanalysis, assessment of diazotrophy, and genome sequences of multiple isolates of Streptomyces thermoautotrophicus.</title>
        <authorList>
            <person name="MacKellar D.C."/>
            <person name="Lieber L."/>
            <person name="Norman J."/>
            <person name="Bolger A."/>
            <person name="Tobin C."/>
            <person name="Murray J.W."/>
            <person name="Chang R."/>
            <person name="Ford T."/>
            <person name="Nguyen P.Q."/>
            <person name="Woodward J."/>
            <person name="Permingeat H."/>
            <person name="Joshi N.S."/>
            <person name="Silver P.A."/>
            <person name="Usadel B."/>
            <person name="Rutherford A.W."/>
            <person name="Friesen M."/>
            <person name="Prell J."/>
        </authorList>
    </citation>
    <scope>NUCLEOTIDE SEQUENCE [LARGE SCALE GENOMIC DNA]</scope>
    <source>
        <strain evidence="7">H1</strain>
    </source>
</reference>
<dbReference type="Pfam" id="PF00710">
    <property type="entry name" value="Asparaginase"/>
    <property type="match status" value="1"/>
</dbReference>
<dbReference type="AlphaFoldDB" id="A0A132ML25"/>
<feature type="domain" description="Asparaginase/glutaminase C-terminal" evidence="5">
    <location>
        <begin position="216"/>
        <end position="330"/>
    </location>
</feature>
<dbReference type="PANTHER" id="PTHR11707">
    <property type="entry name" value="L-ASPARAGINASE"/>
    <property type="match status" value="1"/>
</dbReference>
<dbReference type="EMBL" id="LAXD01000001">
    <property type="protein sequence ID" value="KWW98572.1"/>
    <property type="molecule type" value="Genomic_DNA"/>
</dbReference>
<evidence type="ECO:0000256" key="1">
    <source>
        <dbReference type="ARBA" id="ARBA00010518"/>
    </source>
</evidence>
<dbReference type="FunFam" id="3.40.50.1170:FF:000001">
    <property type="entry name" value="L-asparaginase 2"/>
    <property type="match status" value="1"/>
</dbReference>
<evidence type="ECO:0000313" key="7">
    <source>
        <dbReference type="Proteomes" id="UP000070188"/>
    </source>
</evidence>
<dbReference type="PIRSF" id="PIRSF500176">
    <property type="entry name" value="L_ASNase"/>
    <property type="match status" value="1"/>
</dbReference>
<accession>A0A132ML25</accession>
<dbReference type="PIRSF" id="PIRSF001220">
    <property type="entry name" value="L-ASNase_gatD"/>
    <property type="match status" value="1"/>
</dbReference>
<dbReference type="Gene3D" id="3.40.50.40">
    <property type="match status" value="1"/>
</dbReference>
<dbReference type="SFLD" id="SFLDS00057">
    <property type="entry name" value="Glutaminase/Asparaginase"/>
    <property type="match status" value="1"/>
</dbReference>
<evidence type="ECO:0000256" key="3">
    <source>
        <dbReference type="PIRSR" id="PIRSR001220-1"/>
    </source>
</evidence>
<dbReference type="InterPro" id="IPR027474">
    <property type="entry name" value="L-asparaginase_N"/>
</dbReference>
<comment type="caution">
    <text evidence="6">The sequence shown here is derived from an EMBL/GenBank/DDBJ whole genome shotgun (WGS) entry which is preliminary data.</text>
</comment>
<dbReference type="InterPro" id="IPR006034">
    <property type="entry name" value="Asparaginase/glutaminase-like"/>
</dbReference>
<evidence type="ECO:0000256" key="2">
    <source>
        <dbReference type="ARBA" id="ARBA00022801"/>
    </source>
</evidence>
<feature type="active site" description="O-isoaspartyl threonine intermediate" evidence="3">
    <location>
        <position position="20"/>
    </location>
</feature>
<dbReference type="SUPFAM" id="SSF53774">
    <property type="entry name" value="Glutaminase/Asparaginase"/>
    <property type="match status" value="1"/>
</dbReference>
<dbReference type="SMART" id="SM00870">
    <property type="entry name" value="Asparaginase"/>
    <property type="match status" value="1"/>
</dbReference>
<dbReference type="Pfam" id="PF17763">
    <property type="entry name" value="Asparaginase_C"/>
    <property type="match status" value="1"/>
</dbReference>
<comment type="similarity">
    <text evidence="1">Belongs to the asparaginase 1 family.</text>
</comment>
<proteinExistence type="inferred from homology"/>
<dbReference type="InterPro" id="IPR027473">
    <property type="entry name" value="L-asparaginase_C"/>
</dbReference>
<gene>
    <name evidence="6" type="ORF">LI90_199</name>
</gene>